<evidence type="ECO:0000313" key="2">
    <source>
        <dbReference type="Proteomes" id="UP001501594"/>
    </source>
</evidence>
<organism evidence="1 2">
    <name type="scientific">Frondihabitans peucedani</name>
    <dbReference type="NCBI Taxonomy" id="598626"/>
    <lineage>
        <taxon>Bacteria</taxon>
        <taxon>Bacillati</taxon>
        <taxon>Actinomycetota</taxon>
        <taxon>Actinomycetes</taxon>
        <taxon>Micrococcales</taxon>
        <taxon>Microbacteriaceae</taxon>
        <taxon>Frondihabitans</taxon>
    </lineage>
</organism>
<dbReference type="InterPro" id="IPR045436">
    <property type="entry name" value="DUF6507"/>
</dbReference>
<dbReference type="RefSeq" id="WP_344793063.1">
    <property type="nucleotide sequence ID" value="NZ_BAABAU010000001.1"/>
</dbReference>
<dbReference type="EMBL" id="BAABAU010000001">
    <property type="protein sequence ID" value="GAA4264465.1"/>
    <property type="molecule type" value="Genomic_DNA"/>
</dbReference>
<dbReference type="Pfam" id="PF20117">
    <property type="entry name" value="DUF6507"/>
    <property type="match status" value="1"/>
</dbReference>
<name>A0ABP8DWU0_9MICO</name>
<protein>
    <recommendedName>
        <fullName evidence="3">Excreted virulence factor EspC (Type VII ESX diderm)</fullName>
    </recommendedName>
</protein>
<sequence length="114" mass="11560">MTWRVDPAGVKTVLANVQTESAPIFDALAKVDGEVEGAATAAQSQMIVGALGEFFSSIEKSVKLIGDRVPAACDGAAAATMAIVAGDEQMAATAERNAQASAVSGDFRVFGGAR</sequence>
<keyword evidence="2" id="KW-1185">Reference proteome</keyword>
<evidence type="ECO:0000313" key="1">
    <source>
        <dbReference type="EMBL" id="GAA4264465.1"/>
    </source>
</evidence>
<gene>
    <name evidence="1" type="ORF">GCM10022256_00770</name>
</gene>
<reference evidence="2" key="1">
    <citation type="journal article" date="2019" name="Int. J. Syst. Evol. Microbiol.">
        <title>The Global Catalogue of Microorganisms (GCM) 10K type strain sequencing project: providing services to taxonomists for standard genome sequencing and annotation.</title>
        <authorList>
            <consortium name="The Broad Institute Genomics Platform"/>
            <consortium name="The Broad Institute Genome Sequencing Center for Infectious Disease"/>
            <person name="Wu L."/>
            <person name="Ma J."/>
        </authorList>
    </citation>
    <scope>NUCLEOTIDE SEQUENCE [LARGE SCALE GENOMIC DNA]</scope>
    <source>
        <strain evidence="2">JCM 17442</strain>
    </source>
</reference>
<proteinExistence type="predicted"/>
<evidence type="ECO:0008006" key="3">
    <source>
        <dbReference type="Google" id="ProtNLM"/>
    </source>
</evidence>
<dbReference type="Proteomes" id="UP001501594">
    <property type="component" value="Unassembled WGS sequence"/>
</dbReference>
<accession>A0ABP8DWU0</accession>
<comment type="caution">
    <text evidence="1">The sequence shown here is derived from an EMBL/GenBank/DDBJ whole genome shotgun (WGS) entry which is preliminary data.</text>
</comment>